<organism evidence="2 3">
    <name type="scientific">Linum tenue</name>
    <dbReference type="NCBI Taxonomy" id="586396"/>
    <lineage>
        <taxon>Eukaryota</taxon>
        <taxon>Viridiplantae</taxon>
        <taxon>Streptophyta</taxon>
        <taxon>Embryophyta</taxon>
        <taxon>Tracheophyta</taxon>
        <taxon>Spermatophyta</taxon>
        <taxon>Magnoliopsida</taxon>
        <taxon>eudicotyledons</taxon>
        <taxon>Gunneridae</taxon>
        <taxon>Pentapetalae</taxon>
        <taxon>rosids</taxon>
        <taxon>fabids</taxon>
        <taxon>Malpighiales</taxon>
        <taxon>Linaceae</taxon>
        <taxon>Linum</taxon>
    </lineage>
</organism>
<dbReference type="GO" id="GO:0005506">
    <property type="term" value="F:iron ion binding"/>
    <property type="evidence" value="ECO:0007669"/>
    <property type="project" value="InterPro"/>
</dbReference>
<proteinExistence type="inferred from homology"/>
<name>A0AAV0KGU2_9ROSI</name>
<comment type="similarity">
    <text evidence="1">Belongs to the cytochrome P450 family.</text>
</comment>
<dbReference type="GO" id="GO:0020037">
    <property type="term" value="F:heme binding"/>
    <property type="evidence" value="ECO:0007669"/>
    <property type="project" value="InterPro"/>
</dbReference>
<dbReference type="EMBL" id="CAMGYJ010000005">
    <property type="protein sequence ID" value="CAI0420724.1"/>
    <property type="molecule type" value="Genomic_DNA"/>
</dbReference>
<dbReference type="Gene3D" id="1.10.630.10">
    <property type="entry name" value="Cytochrome P450"/>
    <property type="match status" value="1"/>
</dbReference>
<dbReference type="AlphaFoldDB" id="A0AAV0KGU2"/>
<evidence type="ECO:0000313" key="2">
    <source>
        <dbReference type="EMBL" id="CAI0420724.1"/>
    </source>
</evidence>
<reference evidence="2" key="1">
    <citation type="submission" date="2022-08" db="EMBL/GenBank/DDBJ databases">
        <authorList>
            <person name="Gutierrez-Valencia J."/>
        </authorList>
    </citation>
    <scope>NUCLEOTIDE SEQUENCE</scope>
</reference>
<evidence type="ECO:0000313" key="3">
    <source>
        <dbReference type="Proteomes" id="UP001154282"/>
    </source>
</evidence>
<dbReference type="PANTHER" id="PTHR47950">
    <property type="entry name" value="CYTOCHROME P450, FAMILY 76, SUBFAMILY C, POLYPEPTIDE 5-RELATED"/>
    <property type="match status" value="1"/>
</dbReference>
<gene>
    <name evidence="2" type="ORF">LITE_LOCUS18464</name>
</gene>
<evidence type="ECO:0000256" key="1">
    <source>
        <dbReference type="ARBA" id="ARBA00010617"/>
    </source>
</evidence>
<dbReference type="PANTHER" id="PTHR47950:SF44">
    <property type="entry name" value="CYTOCHROME P450, FAMILY 76, SUBFAMILY C, POLYPEPTIDE 5-RELATED"/>
    <property type="match status" value="1"/>
</dbReference>
<accession>A0AAV0KGU2</accession>
<dbReference type="Pfam" id="PF00067">
    <property type="entry name" value="p450"/>
    <property type="match status" value="1"/>
</dbReference>
<evidence type="ECO:0008006" key="4">
    <source>
        <dbReference type="Google" id="ProtNLM"/>
    </source>
</evidence>
<dbReference type="InterPro" id="IPR001128">
    <property type="entry name" value="Cyt_P450"/>
</dbReference>
<dbReference type="SUPFAM" id="SSF48264">
    <property type="entry name" value="Cytochrome P450"/>
    <property type="match status" value="1"/>
</dbReference>
<dbReference type="InterPro" id="IPR036396">
    <property type="entry name" value="Cyt_P450_sf"/>
</dbReference>
<dbReference type="Proteomes" id="UP001154282">
    <property type="component" value="Unassembled WGS sequence"/>
</dbReference>
<protein>
    <recommendedName>
        <fullName evidence="4">Cytochrome P450</fullName>
    </recommendedName>
</protein>
<sequence length="73" mass="8377">MTELLLNSETLTKAEIEPDQIIGKCIHLQESDILRLPYLQVIMKETFRLHPPTPLLLPHKATTYVEIHGFTVP</sequence>
<keyword evidence="3" id="KW-1185">Reference proteome</keyword>
<dbReference type="GO" id="GO:0004497">
    <property type="term" value="F:monooxygenase activity"/>
    <property type="evidence" value="ECO:0007669"/>
    <property type="project" value="InterPro"/>
</dbReference>
<comment type="caution">
    <text evidence="2">The sequence shown here is derived from an EMBL/GenBank/DDBJ whole genome shotgun (WGS) entry which is preliminary data.</text>
</comment>
<dbReference type="GO" id="GO:0016705">
    <property type="term" value="F:oxidoreductase activity, acting on paired donors, with incorporation or reduction of molecular oxygen"/>
    <property type="evidence" value="ECO:0007669"/>
    <property type="project" value="InterPro"/>
</dbReference>